<evidence type="ECO:0000256" key="1">
    <source>
        <dbReference type="ARBA" id="ARBA00009865"/>
    </source>
</evidence>
<dbReference type="GO" id="GO:0004553">
    <property type="term" value="F:hydrolase activity, hydrolyzing O-glycosyl compounds"/>
    <property type="evidence" value="ECO:0007669"/>
    <property type="project" value="InterPro"/>
</dbReference>
<keyword evidence="5 7" id="KW-0326">Glycosidase</keyword>
<dbReference type="PANTHER" id="PTHR43772">
    <property type="entry name" value="ENDO-1,4-BETA-XYLANASE"/>
    <property type="match status" value="1"/>
</dbReference>
<evidence type="ECO:0000256" key="2">
    <source>
        <dbReference type="ARBA" id="ARBA00022651"/>
    </source>
</evidence>
<evidence type="ECO:0000256" key="4">
    <source>
        <dbReference type="ARBA" id="ARBA00023277"/>
    </source>
</evidence>
<dbReference type="Gene3D" id="2.115.10.20">
    <property type="entry name" value="Glycosyl hydrolase domain, family 43"/>
    <property type="match status" value="1"/>
</dbReference>
<dbReference type="CDD" id="cd08990">
    <property type="entry name" value="GH43_AXH_like"/>
    <property type="match status" value="1"/>
</dbReference>
<reference evidence="10 11" key="1">
    <citation type="submission" date="2019-02" db="EMBL/GenBank/DDBJ databases">
        <title>Deep-cultivation of Planctomycetes and their phenomic and genomic characterization uncovers novel biology.</title>
        <authorList>
            <person name="Wiegand S."/>
            <person name="Jogler M."/>
            <person name="Boedeker C."/>
            <person name="Pinto D."/>
            <person name="Vollmers J."/>
            <person name="Rivas-Marin E."/>
            <person name="Kohn T."/>
            <person name="Peeters S.H."/>
            <person name="Heuer A."/>
            <person name="Rast P."/>
            <person name="Oberbeckmann S."/>
            <person name="Bunk B."/>
            <person name="Jeske O."/>
            <person name="Meyerdierks A."/>
            <person name="Storesund J.E."/>
            <person name="Kallscheuer N."/>
            <person name="Luecker S."/>
            <person name="Lage O.M."/>
            <person name="Pohl T."/>
            <person name="Merkel B.J."/>
            <person name="Hornburger P."/>
            <person name="Mueller R.-W."/>
            <person name="Bruemmer F."/>
            <person name="Labrenz M."/>
            <person name="Spormann A.M."/>
            <person name="Op Den Camp H."/>
            <person name="Overmann J."/>
            <person name="Amann R."/>
            <person name="Jetten M.S.M."/>
            <person name="Mascher T."/>
            <person name="Medema M.H."/>
            <person name="Devos D.P."/>
            <person name="Kaster A.-K."/>
            <person name="Ovreas L."/>
            <person name="Rohde M."/>
            <person name="Galperin M.Y."/>
            <person name="Jogler C."/>
        </authorList>
    </citation>
    <scope>NUCLEOTIDE SEQUENCE [LARGE SCALE GENOMIC DNA]</scope>
    <source>
        <strain evidence="10 11">Pla123a</strain>
    </source>
</reference>
<feature type="signal peptide" evidence="8">
    <location>
        <begin position="1"/>
        <end position="18"/>
    </location>
</feature>
<evidence type="ECO:0000256" key="7">
    <source>
        <dbReference type="RuleBase" id="RU361187"/>
    </source>
</evidence>
<evidence type="ECO:0000256" key="3">
    <source>
        <dbReference type="ARBA" id="ARBA00022801"/>
    </source>
</evidence>
<keyword evidence="2" id="KW-0858">Xylan degradation</keyword>
<dbReference type="RefSeq" id="WP_146588686.1">
    <property type="nucleotide sequence ID" value="NZ_SJPO01000007.1"/>
</dbReference>
<evidence type="ECO:0000259" key="9">
    <source>
        <dbReference type="Pfam" id="PF07532"/>
    </source>
</evidence>
<dbReference type="OrthoDB" id="9801455at2"/>
<protein>
    <submittedName>
        <fullName evidence="10">Xylosidase/arabinosidase</fullName>
    </submittedName>
</protein>
<keyword evidence="8" id="KW-0732">Signal</keyword>
<name>A0A5C5YLA1_9BACT</name>
<dbReference type="InterPro" id="IPR006710">
    <property type="entry name" value="Glyco_hydro_43"/>
</dbReference>
<dbReference type="InterPro" id="IPR023296">
    <property type="entry name" value="Glyco_hydro_beta-prop_sf"/>
</dbReference>
<evidence type="ECO:0000256" key="5">
    <source>
        <dbReference type="ARBA" id="ARBA00023295"/>
    </source>
</evidence>
<keyword evidence="11" id="KW-1185">Reference proteome</keyword>
<keyword evidence="4" id="KW-0119">Carbohydrate metabolism</keyword>
<evidence type="ECO:0000256" key="8">
    <source>
        <dbReference type="SAM" id="SignalP"/>
    </source>
</evidence>
<organism evidence="10 11">
    <name type="scientific">Posidoniimonas polymericola</name>
    <dbReference type="NCBI Taxonomy" id="2528002"/>
    <lineage>
        <taxon>Bacteria</taxon>
        <taxon>Pseudomonadati</taxon>
        <taxon>Planctomycetota</taxon>
        <taxon>Planctomycetia</taxon>
        <taxon>Pirellulales</taxon>
        <taxon>Lacipirellulaceae</taxon>
        <taxon>Posidoniimonas</taxon>
    </lineage>
</organism>
<comment type="similarity">
    <text evidence="1 7">Belongs to the glycosyl hydrolase 43 family.</text>
</comment>
<dbReference type="Pfam" id="PF04616">
    <property type="entry name" value="Glyco_hydro_43"/>
    <property type="match status" value="1"/>
</dbReference>
<dbReference type="GO" id="GO:0045493">
    <property type="term" value="P:xylan catabolic process"/>
    <property type="evidence" value="ECO:0007669"/>
    <property type="project" value="UniProtKB-KW"/>
</dbReference>
<dbReference type="Gene3D" id="2.60.120.260">
    <property type="entry name" value="Galactose-binding domain-like"/>
    <property type="match status" value="1"/>
</dbReference>
<dbReference type="EMBL" id="SJPO01000007">
    <property type="protein sequence ID" value="TWT75705.1"/>
    <property type="molecule type" value="Genomic_DNA"/>
</dbReference>
<dbReference type="AlphaFoldDB" id="A0A5C5YLA1"/>
<dbReference type="SUPFAM" id="SSF49785">
    <property type="entry name" value="Galactose-binding domain-like"/>
    <property type="match status" value="1"/>
</dbReference>
<dbReference type="PANTHER" id="PTHR43772:SF2">
    <property type="entry name" value="PUTATIVE (AFU_ORTHOLOGUE AFUA_2G04480)-RELATED"/>
    <property type="match status" value="1"/>
</dbReference>
<feature type="site" description="Important for catalytic activity, responsible for pKa modulation of the active site Glu and correct orientation of both the proton donor and substrate" evidence="6">
    <location>
        <position position="179"/>
    </location>
</feature>
<dbReference type="InterPro" id="IPR011081">
    <property type="entry name" value="Big_4"/>
</dbReference>
<evidence type="ECO:0000256" key="6">
    <source>
        <dbReference type="PIRSR" id="PIRSR606710-2"/>
    </source>
</evidence>
<dbReference type="Proteomes" id="UP000318478">
    <property type="component" value="Unassembled WGS sequence"/>
</dbReference>
<dbReference type="InterPro" id="IPR008979">
    <property type="entry name" value="Galactose-bd-like_sf"/>
</dbReference>
<sequence length="572" mass="62810" precursor="true">MKRLPILLVLLNCGPLQAANPQPRTSFHSDGNPILGDGSYFSADAAPLSVDGKLYIYAGHDEPPPEVGGFVMHDYGVFVTDDPTTGDWELYKSNLDPKAVFSWATGNNAYAGHATRGPDGKYYWYVPVETKVADVPNRMAIGVAVADGPVGPWKDPIGTPLVAWRDVFGDARRGPEIIDPHVLTDEDGKVFLYWGSWGVARVVELDATMTAKKGKITTMRGLQAFFEAPWVFKRSGTYYLAYDWKRGGSKWTPSNYQAAIAYATASKPTGPWDYQGIILSGTSATTVHPSIIEHRGRWWITYHTRDADTGGHFRRSVAIDEVQWDGDRIEPVAQTFADPPAMRLTSNLARNATVSASYTEQPPMSLGAINDGRPPVVRLPPDQWGNYRGNESSNSSDWVQYEWPSPVRISGVGIQFHQDPNWIRPPASWKLEYRERNGSWQELKGLDYPTAPDRWLTFSFAPLTTDALRATFEGQKEGEYYHSVSVSEWEVSALPAVELPSVQATTTVGTAPDLPAAVSLAFEDGETIQAAVNWRSVPLTAYAQPGSFTVKGKVAGQAAGYVVAKVICTSAE</sequence>
<proteinExistence type="inferred from homology"/>
<evidence type="ECO:0000313" key="10">
    <source>
        <dbReference type="EMBL" id="TWT75705.1"/>
    </source>
</evidence>
<keyword evidence="3 7" id="KW-0378">Hydrolase</keyword>
<feature type="domain" description="Bacterial Ig-like" evidence="9">
    <location>
        <begin position="502"/>
        <end position="556"/>
    </location>
</feature>
<dbReference type="Pfam" id="PF07532">
    <property type="entry name" value="Big_4"/>
    <property type="match status" value="1"/>
</dbReference>
<comment type="caution">
    <text evidence="10">The sequence shown here is derived from an EMBL/GenBank/DDBJ whole genome shotgun (WGS) entry which is preliminary data.</text>
</comment>
<accession>A0A5C5YLA1</accession>
<keyword evidence="2" id="KW-0624">Polysaccharide degradation</keyword>
<dbReference type="InterPro" id="IPR052176">
    <property type="entry name" value="Glycosyl_Hydrlase_43_Enz"/>
</dbReference>
<dbReference type="SUPFAM" id="SSF75005">
    <property type="entry name" value="Arabinanase/levansucrase/invertase"/>
    <property type="match status" value="1"/>
</dbReference>
<gene>
    <name evidence="10" type="primary">xsa_1</name>
    <name evidence="10" type="ORF">Pla123a_32150</name>
</gene>
<feature type="chain" id="PRO_5022785508" evidence="8">
    <location>
        <begin position="19"/>
        <end position="572"/>
    </location>
</feature>
<evidence type="ECO:0000313" key="11">
    <source>
        <dbReference type="Proteomes" id="UP000318478"/>
    </source>
</evidence>